<evidence type="ECO:0000256" key="1">
    <source>
        <dbReference type="SAM" id="MobiDB-lite"/>
    </source>
</evidence>
<proteinExistence type="predicted"/>
<comment type="caution">
    <text evidence="2">The sequence shown here is derived from an EMBL/GenBank/DDBJ whole genome shotgun (WGS) entry which is preliminary data.</text>
</comment>
<dbReference type="EMBL" id="JACEIK010001378">
    <property type="protein sequence ID" value="MCD7468844.1"/>
    <property type="molecule type" value="Genomic_DNA"/>
</dbReference>
<accession>A0ABS8TD09</accession>
<sequence>NDQDEAPIQLEKSTSISQKENHRSEKKVVNKEDNAREDNKETSQDAREEPEANQMKGVGEGIKEV</sequence>
<keyword evidence="3" id="KW-1185">Reference proteome</keyword>
<name>A0ABS8TD09_DATST</name>
<organism evidence="2 3">
    <name type="scientific">Datura stramonium</name>
    <name type="common">Jimsonweed</name>
    <name type="synonym">Common thornapple</name>
    <dbReference type="NCBI Taxonomy" id="4076"/>
    <lineage>
        <taxon>Eukaryota</taxon>
        <taxon>Viridiplantae</taxon>
        <taxon>Streptophyta</taxon>
        <taxon>Embryophyta</taxon>
        <taxon>Tracheophyta</taxon>
        <taxon>Spermatophyta</taxon>
        <taxon>Magnoliopsida</taxon>
        <taxon>eudicotyledons</taxon>
        <taxon>Gunneridae</taxon>
        <taxon>Pentapetalae</taxon>
        <taxon>asterids</taxon>
        <taxon>lamiids</taxon>
        <taxon>Solanales</taxon>
        <taxon>Solanaceae</taxon>
        <taxon>Solanoideae</taxon>
        <taxon>Datureae</taxon>
        <taxon>Datura</taxon>
    </lineage>
</organism>
<reference evidence="2 3" key="1">
    <citation type="journal article" date="2021" name="BMC Genomics">
        <title>Datura genome reveals duplications of psychoactive alkaloid biosynthetic genes and high mutation rate following tissue culture.</title>
        <authorList>
            <person name="Rajewski A."/>
            <person name="Carter-House D."/>
            <person name="Stajich J."/>
            <person name="Litt A."/>
        </authorList>
    </citation>
    <scope>NUCLEOTIDE SEQUENCE [LARGE SCALE GENOMIC DNA]</scope>
    <source>
        <strain evidence="2">AR-01</strain>
    </source>
</reference>
<evidence type="ECO:0000313" key="3">
    <source>
        <dbReference type="Proteomes" id="UP000823775"/>
    </source>
</evidence>
<protein>
    <submittedName>
        <fullName evidence="2">Uncharacterized protein</fullName>
    </submittedName>
</protein>
<feature type="compositionally biased region" description="Basic and acidic residues" evidence="1">
    <location>
        <begin position="19"/>
        <end position="50"/>
    </location>
</feature>
<gene>
    <name evidence="2" type="ORF">HAX54_007352</name>
</gene>
<feature type="non-terminal residue" evidence="2">
    <location>
        <position position="1"/>
    </location>
</feature>
<evidence type="ECO:0000313" key="2">
    <source>
        <dbReference type="EMBL" id="MCD7468844.1"/>
    </source>
</evidence>
<dbReference type="Proteomes" id="UP000823775">
    <property type="component" value="Unassembled WGS sequence"/>
</dbReference>
<feature type="region of interest" description="Disordered" evidence="1">
    <location>
        <begin position="1"/>
        <end position="65"/>
    </location>
</feature>
<feature type="non-terminal residue" evidence="2">
    <location>
        <position position="65"/>
    </location>
</feature>